<evidence type="ECO:0000313" key="2">
    <source>
        <dbReference type="EMBL" id="PAT43101.1"/>
    </source>
</evidence>
<dbReference type="PROSITE" id="PS51257">
    <property type="entry name" value="PROKAR_LIPOPROTEIN"/>
    <property type="match status" value="1"/>
</dbReference>
<dbReference type="Proteomes" id="UP000218439">
    <property type="component" value="Unassembled WGS sequence"/>
</dbReference>
<dbReference type="AlphaFoldDB" id="A0A2A2AZD3"/>
<feature type="compositionally biased region" description="Low complexity" evidence="1">
    <location>
        <begin position="37"/>
        <end position="51"/>
    </location>
</feature>
<comment type="caution">
    <text evidence="2">The sequence shown here is derived from an EMBL/GenBank/DDBJ whole genome shotgun (WGS) entry which is preliminary data.</text>
</comment>
<gene>
    <name evidence="2" type="ORF">CK621_06090</name>
</gene>
<evidence type="ECO:0008006" key="4">
    <source>
        <dbReference type="Google" id="ProtNLM"/>
    </source>
</evidence>
<reference evidence="2 3" key="1">
    <citation type="submission" date="2017-08" db="EMBL/GenBank/DDBJ databases">
        <title>WGS of Clinical strains of the CDC Group NO-1 linked to zoonotic infections in humans.</title>
        <authorList>
            <person name="Bernier A.-M."/>
            <person name="Bernard K."/>
        </authorList>
    </citation>
    <scope>NUCLEOTIDE SEQUENCE [LARGE SCALE GENOMIC DNA]</scope>
    <source>
        <strain evidence="2 3">NML120219</strain>
    </source>
</reference>
<name>A0A2A2AZD3_9BURK</name>
<proteinExistence type="predicted"/>
<dbReference type="EMBL" id="NSJE01000007">
    <property type="protein sequence ID" value="PAT43101.1"/>
    <property type="molecule type" value="Genomic_DNA"/>
</dbReference>
<protein>
    <recommendedName>
        <fullName evidence="4">Lipoprotein</fullName>
    </recommendedName>
</protein>
<feature type="region of interest" description="Disordered" evidence="1">
    <location>
        <begin position="24"/>
        <end position="51"/>
    </location>
</feature>
<evidence type="ECO:0000313" key="3">
    <source>
        <dbReference type="Proteomes" id="UP000218439"/>
    </source>
</evidence>
<organism evidence="2 3">
    <name type="scientific">Vandammella animalimorsus</name>
    <dbReference type="NCBI Taxonomy" id="2029117"/>
    <lineage>
        <taxon>Bacteria</taxon>
        <taxon>Pseudomonadati</taxon>
        <taxon>Pseudomonadota</taxon>
        <taxon>Betaproteobacteria</taxon>
        <taxon>Burkholderiales</taxon>
        <taxon>Comamonadaceae</taxon>
        <taxon>Vandammella</taxon>
    </lineage>
</organism>
<sequence length="262" mass="28626">MIRTIRTDWALGAALTLLGCTTGQPPGAAPAPEPVSTQQAPMPTPQPAQAVPVKELAPCSPHQTQAAYIQACKPQAGDKVDAATREATVQALHAPLARLGLQRHTLVWKAWDANAAQSEPTVHTHTQFEPGPRERVYKAGPDGLELLHIRVDANTVWKKTQDGVWRQEPLPRPAPSAAYLAQHAILAVQRSTSRTGAPILTVHSKSDLGQLQLEQRLSIDTQRGLLLHIDQTIPGFSRQTFEFDWDTAFESITPSLKELENH</sequence>
<accession>A0A2A2AZD3</accession>
<evidence type="ECO:0000256" key="1">
    <source>
        <dbReference type="SAM" id="MobiDB-lite"/>
    </source>
</evidence>
<dbReference type="RefSeq" id="WP_095551716.1">
    <property type="nucleotide sequence ID" value="NZ_NSJE01000007.1"/>
</dbReference>